<keyword evidence="1" id="KW-0378">Hydrolase</keyword>
<dbReference type="Proteomes" id="UP000697297">
    <property type="component" value="Unassembled WGS sequence"/>
</dbReference>
<dbReference type="InterPro" id="IPR004843">
    <property type="entry name" value="Calcineurin-like_PHP"/>
</dbReference>
<evidence type="ECO:0000313" key="8">
    <source>
        <dbReference type="Proteomes" id="UP000738402"/>
    </source>
</evidence>
<evidence type="ECO:0000313" key="7">
    <source>
        <dbReference type="Proteomes" id="UP000697297"/>
    </source>
</evidence>
<dbReference type="PANTHER" id="PTHR10340">
    <property type="entry name" value="SPHINGOMYELIN PHOSPHODIESTERASE"/>
    <property type="match status" value="1"/>
</dbReference>
<evidence type="ECO:0000256" key="3">
    <source>
        <dbReference type="SAM" id="SignalP"/>
    </source>
</evidence>
<gene>
    <name evidence="5" type="ORF">KL933_004495</name>
    <name evidence="6" type="ORF">KL946_000700</name>
</gene>
<dbReference type="EMBL" id="JAHLUN010000002">
    <property type="protein sequence ID" value="KAG7767882.1"/>
    <property type="molecule type" value="Genomic_DNA"/>
</dbReference>
<feature type="signal peptide" evidence="3">
    <location>
        <begin position="1"/>
        <end position="17"/>
    </location>
</feature>
<sequence>MKLTFAAFLATIQAVRAVRLSGLQNDLGSWPAASSGPSDEDLIRVSLDELYSIGNNTKLSDCDKCKNRLLYAKSLALIKPTLIPTVFTEWCLGSNAMKKDKCLHTFGRTTVENSYLGSNFADMVSLMDPTSYDGDYYCHYTESACDYVSPPEIDASKLWGGSKPDEYKTAPEAGNETFYVLHVSDFHIENDYVIGGEGNCTASMCCTPHSFNKYPVPHGYDISENTLLEDGPGEGWSFYNSSYVDNVFEKGPYVGYNASSWSPAFSFGHYNCDAPELLINSTLKAATSFNHQLNLSYEFAIFTGDLVDHDESQYISYESTLLAEESTFRDVKYELNDIPVFPVLGNHDTFPYGQLAQKKYGFSNKFDWNNELMAELWRDYGWIDFDEEQQVSEHYTGFSVKTKRGLKIIALNSNSWYISNLYAFINMTQDYDSFGQFQFLVDELLDSESKGERVWLIMHVPAGADMLPVASQVFAQVVERFSPYTIAGIFNGHTHRDEFKVLYSGFNGSNIAAQTADNAIAHTWIAPSVTSWIGLNPSFRFLEVDSKTFSVMNAYTYYFHLNETFTSNGTEPQWQLEYDARSAYGVDWPESAPLNATYWHEVSQKIGSSNSSLQQYENYATRFSPYTYECSESDNCDTFYCYVSTFTIDQYVKCCEHFGLDSDV</sequence>
<feature type="domain" description="Calcineurin-like phosphoesterase" evidence="4">
    <location>
        <begin position="297"/>
        <end position="496"/>
    </location>
</feature>
<dbReference type="Gene3D" id="3.60.21.10">
    <property type="match status" value="1"/>
</dbReference>
<dbReference type="CDD" id="cd00842">
    <property type="entry name" value="MPP_ASMase"/>
    <property type="match status" value="1"/>
</dbReference>
<name>A0AAN6HZM9_9ASCO</name>
<dbReference type="InterPro" id="IPR029052">
    <property type="entry name" value="Metallo-depent_PP-like"/>
</dbReference>
<evidence type="ECO:0000256" key="2">
    <source>
        <dbReference type="ARBA" id="ARBA00023180"/>
    </source>
</evidence>
<keyword evidence="7" id="KW-1185">Reference proteome</keyword>
<evidence type="ECO:0000313" key="5">
    <source>
        <dbReference type="EMBL" id="KAG7725062.1"/>
    </source>
</evidence>
<organism evidence="5 8">
    <name type="scientific">Ogataea haglerorum</name>
    <dbReference type="NCBI Taxonomy" id="1937702"/>
    <lineage>
        <taxon>Eukaryota</taxon>
        <taxon>Fungi</taxon>
        <taxon>Dikarya</taxon>
        <taxon>Ascomycota</taxon>
        <taxon>Saccharomycotina</taxon>
        <taxon>Pichiomycetes</taxon>
        <taxon>Pichiales</taxon>
        <taxon>Pichiaceae</taxon>
        <taxon>Ogataea</taxon>
    </lineage>
</organism>
<keyword evidence="3" id="KW-0732">Signal</keyword>
<dbReference type="InterPro" id="IPR041805">
    <property type="entry name" value="ASMase/PPN1_MPP"/>
</dbReference>
<dbReference type="Proteomes" id="UP000738402">
    <property type="component" value="Unassembled WGS sequence"/>
</dbReference>
<evidence type="ECO:0000256" key="1">
    <source>
        <dbReference type="ARBA" id="ARBA00022801"/>
    </source>
</evidence>
<evidence type="ECO:0000313" key="6">
    <source>
        <dbReference type="EMBL" id="KAG7767882.1"/>
    </source>
</evidence>
<dbReference type="Pfam" id="PF00149">
    <property type="entry name" value="Metallophos"/>
    <property type="match status" value="1"/>
</dbReference>
<dbReference type="EMBL" id="JAHLUH010000014">
    <property type="protein sequence ID" value="KAG7725062.1"/>
    <property type="molecule type" value="Genomic_DNA"/>
</dbReference>
<dbReference type="PANTHER" id="PTHR10340:SF27">
    <property type="entry name" value="ACL091CP"/>
    <property type="match status" value="1"/>
</dbReference>
<protein>
    <recommendedName>
        <fullName evidence="4">Calcineurin-like phosphoesterase domain-containing protein</fullName>
    </recommendedName>
</protein>
<accession>A0AAN6HZM9</accession>
<dbReference type="GO" id="GO:0008081">
    <property type="term" value="F:phosphoric diester hydrolase activity"/>
    <property type="evidence" value="ECO:0007669"/>
    <property type="project" value="TreeGrafter"/>
</dbReference>
<dbReference type="AlphaFoldDB" id="A0AAN6HZM9"/>
<comment type="caution">
    <text evidence="5">The sequence shown here is derived from an EMBL/GenBank/DDBJ whole genome shotgun (WGS) entry which is preliminary data.</text>
</comment>
<proteinExistence type="predicted"/>
<feature type="chain" id="PRO_5043039783" description="Calcineurin-like phosphoesterase domain-containing protein" evidence="3">
    <location>
        <begin position="18"/>
        <end position="664"/>
    </location>
</feature>
<evidence type="ECO:0000259" key="4">
    <source>
        <dbReference type="Pfam" id="PF00149"/>
    </source>
</evidence>
<dbReference type="SUPFAM" id="SSF56300">
    <property type="entry name" value="Metallo-dependent phosphatases"/>
    <property type="match status" value="1"/>
</dbReference>
<reference evidence="5 7" key="1">
    <citation type="journal article" date="2021" name="G3 (Bethesda)">
        <title>Genomic diversity, chromosomal rearrangements, and interspecies hybridization in the ogataea polymorpha species complex.</title>
        <authorList>
            <person name="Hanson S.J."/>
            <person name="Cinneide E.O."/>
            <person name="Salzberg L.I."/>
            <person name="Wolfe K.H."/>
            <person name="McGowan J."/>
            <person name="Fitzpatrick D.A."/>
            <person name="Matlin K."/>
        </authorList>
    </citation>
    <scope>NUCLEOTIDE SEQUENCE</scope>
    <source>
        <strain evidence="6">81-436-3</strain>
        <strain evidence="5">83-405-1</strain>
    </source>
</reference>
<keyword evidence="2" id="KW-0325">Glycoprotein</keyword>